<dbReference type="EMBL" id="BTFW01000001">
    <property type="protein sequence ID" value="GMM60129.1"/>
    <property type="molecule type" value="Genomic_DNA"/>
</dbReference>
<evidence type="ECO:0000256" key="3">
    <source>
        <dbReference type="ARBA" id="ARBA00022729"/>
    </source>
</evidence>
<evidence type="ECO:0000313" key="8">
    <source>
        <dbReference type="Proteomes" id="UP001187221"/>
    </source>
</evidence>
<feature type="signal peptide" evidence="5">
    <location>
        <begin position="1"/>
        <end position="22"/>
    </location>
</feature>
<comment type="similarity">
    <text evidence="1">Belongs to the transglycosylase Slt family.</text>
</comment>
<keyword evidence="3 5" id="KW-0732">Signal</keyword>
<evidence type="ECO:0000256" key="2">
    <source>
        <dbReference type="ARBA" id="ARBA00009387"/>
    </source>
</evidence>
<dbReference type="SUPFAM" id="SSF53955">
    <property type="entry name" value="Lysozyme-like"/>
    <property type="match status" value="1"/>
</dbReference>
<dbReference type="SUPFAM" id="SSF48435">
    <property type="entry name" value="Bacterial muramidases"/>
    <property type="match status" value="1"/>
</dbReference>
<dbReference type="PANTHER" id="PTHR37423:SF2">
    <property type="entry name" value="MEMBRANE-BOUND LYTIC MUREIN TRANSGLYCOSYLASE C"/>
    <property type="match status" value="1"/>
</dbReference>
<dbReference type="PANTHER" id="PTHR37423">
    <property type="entry name" value="SOLUBLE LYTIC MUREIN TRANSGLYCOSYLASE-RELATED"/>
    <property type="match status" value="1"/>
</dbReference>
<comment type="caution">
    <text evidence="7">The sequence shown here is derived from an EMBL/GenBank/DDBJ whole genome shotgun (WGS) entry which is preliminary data.</text>
</comment>
<dbReference type="Gene3D" id="1.25.20.10">
    <property type="entry name" value="Bacterial muramidases"/>
    <property type="match status" value="2"/>
</dbReference>
<evidence type="ECO:0000256" key="5">
    <source>
        <dbReference type="SAM" id="SignalP"/>
    </source>
</evidence>
<organism evidence="7 8">
    <name type="scientific">Novosphingobium pituita</name>
    <dbReference type="NCBI Taxonomy" id="3056842"/>
    <lineage>
        <taxon>Bacteria</taxon>
        <taxon>Pseudomonadati</taxon>
        <taxon>Pseudomonadota</taxon>
        <taxon>Alphaproteobacteria</taxon>
        <taxon>Sphingomonadales</taxon>
        <taxon>Sphingomonadaceae</taxon>
        <taxon>Novosphingobium</taxon>
    </lineage>
</organism>
<dbReference type="InterPro" id="IPR023346">
    <property type="entry name" value="Lysozyme-like_dom_sf"/>
</dbReference>
<comment type="similarity">
    <text evidence="2">Belongs to the virb1 family.</text>
</comment>
<sequence length="585" mass="63151">MAGAIVSLTLGASLAIPAPAHANSAAAEYFRSRADRSAVPTLLSKDDRTYYTQLFAAIDRGDWANVQSMLGQRADGPLHAVARARYYLAATSPKADLGSLTDLLSRAPDLPWSDQLGRLALKRGALTLPVMPSTQALAPLPGTPRRTRPHSTADGTMPDSVAQAIVERIKADDPTGARVLLDGVDAMLSPDARAEWRQKIGWSFYIENDDANARLMALSATEGSGPWVAEALWTAGLASWRMDDCMAAADSFQKAALQASNPELVSAAHYWASRAFVRCRQPEKVAESLRLAARNRDTLYGMMAGEALGLRNAATTSTPDFSPQDWQSLRELNNVRLAVQLSEIGADGLADEVLRYQARIGSPSQYAPLSRLARDLGLPSTQLWMAYNAPPGARADEAARYPAPKWVPANGWKVDPALLFAHSLQESNFRTAVISPAGARGLMQVLPGTARDMARADPAMTGLDSQLDTPGVNLAFGQAYLARLRDNSATGGLLPKVIAAYNAGPAPVSRWNTQVNAQGDPLLWMESIPYWETRGYVSAVMRNYWMYERQAGGPSDSRIGLVEGLWPRFPGLEGGNNIRVASLAR</sequence>
<dbReference type="InterPro" id="IPR008939">
    <property type="entry name" value="Lytic_TGlycosylase_superhlx_U"/>
</dbReference>
<protein>
    <submittedName>
        <fullName evidence="7">Lytic transglycosylase domain-containing protein</fullName>
    </submittedName>
</protein>
<dbReference type="Proteomes" id="UP001187221">
    <property type="component" value="Unassembled WGS sequence"/>
</dbReference>
<keyword evidence="8" id="KW-1185">Reference proteome</keyword>
<feature type="domain" description="Transglycosylase SLT" evidence="6">
    <location>
        <begin position="410"/>
        <end position="519"/>
    </location>
</feature>
<evidence type="ECO:0000259" key="6">
    <source>
        <dbReference type="Pfam" id="PF01464"/>
    </source>
</evidence>
<name>A0ABQ6P4E6_9SPHN</name>
<feature type="region of interest" description="Disordered" evidence="4">
    <location>
        <begin position="134"/>
        <end position="157"/>
    </location>
</feature>
<accession>A0ABQ6P4E6</accession>
<evidence type="ECO:0000256" key="4">
    <source>
        <dbReference type="SAM" id="MobiDB-lite"/>
    </source>
</evidence>
<reference evidence="7 8" key="1">
    <citation type="submission" date="2023-06" db="EMBL/GenBank/DDBJ databases">
        <title>Draft genome sequence of Novosphingobium sp. strain IK01.</title>
        <authorList>
            <person name="Hatamoto M."/>
            <person name="Ikarashi T."/>
            <person name="Yamaguchi T."/>
        </authorList>
    </citation>
    <scope>NUCLEOTIDE SEQUENCE [LARGE SCALE GENOMIC DNA]</scope>
    <source>
        <strain evidence="7 8">IK01</strain>
    </source>
</reference>
<gene>
    <name evidence="7" type="ORF">NUTIK01_09060</name>
</gene>
<dbReference type="Gene3D" id="1.10.530.10">
    <property type="match status" value="1"/>
</dbReference>
<evidence type="ECO:0000256" key="1">
    <source>
        <dbReference type="ARBA" id="ARBA00007734"/>
    </source>
</evidence>
<dbReference type="InterPro" id="IPR008258">
    <property type="entry name" value="Transglycosylase_SLT_dom_1"/>
</dbReference>
<proteinExistence type="inferred from homology"/>
<dbReference type="CDD" id="cd13401">
    <property type="entry name" value="Slt70-like"/>
    <property type="match status" value="1"/>
</dbReference>
<dbReference type="Pfam" id="PF01464">
    <property type="entry name" value="SLT"/>
    <property type="match status" value="1"/>
</dbReference>
<feature type="chain" id="PRO_5045678748" evidence="5">
    <location>
        <begin position="23"/>
        <end position="585"/>
    </location>
</feature>
<evidence type="ECO:0000313" key="7">
    <source>
        <dbReference type="EMBL" id="GMM60129.1"/>
    </source>
</evidence>